<protein>
    <recommendedName>
        <fullName evidence="4">DUF4234 domain-containing protein</fullName>
    </recommendedName>
</protein>
<proteinExistence type="predicted"/>
<name>A0ABY2QWR0_9HYPH</name>
<comment type="caution">
    <text evidence="2">The sequence shown here is derived from an EMBL/GenBank/DDBJ whole genome shotgun (WGS) entry which is preliminary data.</text>
</comment>
<keyword evidence="1" id="KW-0812">Transmembrane</keyword>
<reference evidence="2 3" key="1">
    <citation type="submission" date="2019-04" db="EMBL/GenBank/DDBJ databases">
        <title>Genome sequence of strain 7209-2.</title>
        <authorList>
            <person name="Gao J."/>
            <person name="Sun J."/>
        </authorList>
    </citation>
    <scope>NUCLEOTIDE SEQUENCE [LARGE SCALE GENOMIC DNA]</scope>
    <source>
        <strain evidence="2 3">7209-2</strain>
    </source>
</reference>
<feature type="transmembrane region" description="Helical" evidence="1">
    <location>
        <begin position="59"/>
        <end position="83"/>
    </location>
</feature>
<evidence type="ECO:0000313" key="2">
    <source>
        <dbReference type="EMBL" id="THV14284.1"/>
    </source>
</evidence>
<dbReference type="Proteomes" id="UP000309667">
    <property type="component" value="Unassembled WGS sequence"/>
</dbReference>
<keyword evidence="1" id="KW-1133">Transmembrane helix</keyword>
<dbReference type="RefSeq" id="WP_136558963.1">
    <property type="nucleotide sequence ID" value="NZ_STGT01000003.1"/>
</dbReference>
<keyword evidence="3" id="KW-1185">Reference proteome</keyword>
<gene>
    <name evidence="2" type="ORF">E9677_15565</name>
</gene>
<dbReference type="EMBL" id="STGT01000003">
    <property type="protein sequence ID" value="THV14284.1"/>
    <property type="molecule type" value="Genomic_DNA"/>
</dbReference>
<evidence type="ECO:0008006" key="4">
    <source>
        <dbReference type="Google" id="ProtNLM"/>
    </source>
</evidence>
<accession>A0ABY2QWR0</accession>
<sequence>MSEAETIGSKAREFNTARNYAFILFGLFFWPLLLVAYARSSRARSSEDERVRSHAVFQYQTSSVALVSGGLLLVIFLVMIFGFPPTNALEAAHARMRNISLLNVGYIFSLWAAVRSIRGLYLAGAGDALSPTRLWTVWAKPVR</sequence>
<evidence type="ECO:0000256" key="1">
    <source>
        <dbReference type="SAM" id="Phobius"/>
    </source>
</evidence>
<organism evidence="2 3">
    <name type="scientific">Rhizobium rhizophilum</name>
    <dbReference type="NCBI Taxonomy" id="1850373"/>
    <lineage>
        <taxon>Bacteria</taxon>
        <taxon>Pseudomonadati</taxon>
        <taxon>Pseudomonadota</taxon>
        <taxon>Alphaproteobacteria</taxon>
        <taxon>Hyphomicrobiales</taxon>
        <taxon>Rhizobiaceae</taxon>
        <taxon>Rhizobium/Agrobacterium group</taxon>
        <taxon>Rhizobium</taxon>
    </lineage>
</organism>
<feature type="transmembrane region" description="Helical" evidence="1">
    <location>
        <begin position="95"/>
        <end position="114"/>
    </location>
</feature>
<keyword evidence="1" id="KW-0472">Membrane</keyword>
<evidence type="ECO:0000313" key="3">
    <source>
        <dbReference type="Proteomes" id="UP000309667"/>
    </source>
</evidence>
<feature type="transmembrane region" description="Helical" evidence="1">
    <location>
        <begin position="20"/>
        <end position="38"/>
    </location>
</feature>